<keyword evidence="3" id="KW-1185">Reference proteome</keyword>
<protein>
    <submittedName>
        <fullName evidence="2">Uncharacterized protein</fullName>
    </submittedName>
</protein>
<name>A0A6M1T0R4_9BACT</name>
<organism evidence="2 3">
    <name type="scientific">Halalkalibaculum roseum</name>
    <dbReference type="NCBI Taxonomy" id="2709311"/>
    <lineage>
        <taxon>Bacteria</taxon>
        <taxon>Pseudomonadati</taxon>
        <taxon>Balneolota</taxon>
        <taxon>Balneolia</taxon>
        <taxon>Balneolales</taxon>
        <taxon>Balneolaceae</taxon>
        <taxon>Halalkalibaculum</taxon>
    </lineage>
</organism>
<comment type="caution">
    <text evidence="2">The sequence shown here is derived from an EMBL/GenBank/DDBJ whole genome shotgun (WGS) entry which is preliminary data.</text>
</comment>
<feature type="transmembrane region" description="Helical" evidence="1">
    <location>
        <begin position="121"/>
        <end position="138"/>
    </location>
</feature>
<evidence type="ECO:0000313" key="2">
    <source>
        <dbReference type="EMBL" id="NGP75695.1"/>
    </source>
</evidence>
<dbReference type="RefSeq" id="WP_165139228.1">
    <property type="nucleotide sequence ID" value="NZ_JAALLT010000001.1"/>
</dbReference>
<sequence length="171" mass="18869">MANQKVLKKTGRAGSSLLLWIMEMGFKILAPIAAAISLGDQGGFLSKIGSGLGSLPEKIRELLRTLNNTDYVTGIINDYNSLTASAFNEKYGGDAINNVMQYLNEGVTYLQNVYQNITAEPVSTVLAALLVFMLLYLFSRLMRFIRQRGQGSVIDKMERRAGEKIFSSSNM</sequence>
<keyword evidence="1" id="KW-0472">Membrane</keyword>
<evidence type="ECO:0000256" key="1">
    <source>
        <dbReference type="SAM" id="Phobius"/>
    </source>
</evidence>
<reference evidence="2 3" key="1">
    <citation type="submission" date="2020-02" db="EMBL/GenBank/DDBJ databases">
        <title>Balneolaceae bacterium YR4-1, complete genome.</title>
        <authorList>
            <person name="Li Y."/>
            <person name="Wu S."/>
        </authorList>
    </citation>
    <scope>NUCLEOTIDE SEQUENCE [LARGE SCALE GENOMIC DNA]</scope>
    <source>
        <strain evidence="2 3">YR4-1</strain>
    </source>
</reference>
<dbReference type="AlphaFoldDB" id="A0A6M1T0R4"/>
<gene>
    <name evidence="2" type="ORF">G3570_03570</name>
</gene>
<accession>A0A6M1T0R4</accession>
<dbReference type="EMBL" id="JAALLT010000001">
    <property type="protein sequence ID" value="NGP75695.1"/>
    <property type="molecule type" value="Genomic_DNA"/>
</dbReference>
<keyword evidence="1" id="KW-1133">Transmembrane helix</keyword>
<keyword evidence="1" id="KW-0812">Transmembrane</keyword>
<evidence type="ECO:0000313" key="3">
    <source>
        <dbReference type="Proteomes" id="UP000473278"/>
    </source>
</evidence>
<feature type="transmembrane region" description="Helical" evidence="1">
    <location>
        <begin position="17"/>
        <end position="38"/>
    </location>
</feature>
<dbReference type="Proteomes" id="UP000473278">
    <property type="component" value="Unassembled WGS sequence"/>
</dbReference>
<proteinExistence type="predicted"/>